<comment type="caution">
    <text evidence="2">The sequence shown here is derived from an EMBL/GenBank/DDBJ whole genome shotgun (WGS) entry which is preliminary data.</text>
</comment>
<dbReference type="OrthoDB" id="3245657at2759"/>
<evidence type="ECO:0000256" key="1">
    <source>
        <dbReference type="SAM" id="SignalP"/>
    </source>
</evidence>
<organism evidence="2 3">
    <name type="scientific">Phanerochaete sordida</name>
    <dbReference type="NCBI Taxonomy" id="48140"/>
    <lineage>
        <taxon>Eukaryota</taxon>
        <taxon>Fungi</taxon>
        <taxon>Dikarya</taxon>
        <taxon>Basidiomycota</taxon>
        <taxon>Agaricomycotina</taxon>
        <taxon>Agaricomycetes</taxon>
        <taxon>Polyporales</taxon>
        <taxon>Phanerochaetaceae</taxon>
        <taxon>Phanerochaete</taxon>
    </lineage>
</organism>
<reference evidence="2 3" key="1">
    <citation type="submission" date="2021-08" db="EMBL/GenBank/DDBJ databases">
        <title>Draft Genome Sequence of Phanerochaete sordida strain YK-624.</title>
        <authorList>
            <person name="Mori T."/>
            <person name="Dohra H."/>
            <person name="Suzuki T."/>
            <person name="Kawagishi H."/>
            <person name="Hirai H."/>
        </authorList>
    </citation>
    <scope>NUCLEOTIDE SEQUENCE [LARGE SCALE GENOMIC DNA]</scope>
    <source>
        <strain evidence="2 3">YK-624</strain>
    </source>
</reference>
<dbReference type="AlphaFoldDB" id="A0A9P3G884"/>
<evidence type="ECO:0000313" key="2">
    <source>
        <dbReference type="EMBL" id="GJE89265.1"/>
    </source>
</evidence>
<keyword evidence="3" id="KW-1185">Reference proteome</keyword>
<feature type="chain" id="PRO_5040352821" evidence="1">
    <location>
        <begin position="24"/>
        <end position="266"/>
    </location>
</feature>
<evidence type="ECO:0000313" key="3">
    <source>
        <dbReference type="Proteomes" id="UP000703269"/>
    </source>
</evidence>
<gene>
    <name evidence="2" type="ORF">PsYK624_053620</name>
</gene>
<dbReference type="Proteomes" id="UP000703269">
    <property type="component" value="Unassembled WGS sequence"/>
</dbReference>
<feature type="signal peptide" evidence="1">
    <location>
        <begin position="1"/>
        <end position="23"/>
    </location>
</feature>
<protein>
    <submittedName>
        <fullName evidence="2">Uncharacterized protein</fullName>
    </submittedName>
</protein>
<name>A0A9P3G884_9APHY</name>
<keyword evidence="1" id="KW-0732">Signal</keyword>
<proteinExistence type="predicted"/>
<sequence length="266" mass="29803">MILARRFSFFTLVLSAVIHLITALGALVNVTVDDEGSDLTTGERINYEGDWAVGPACVDSIVACEASPDVTQVRDGSWHGTTHNPNIPSQTVPGNATFSFNGTALYAFGVLDGAWDLELTFFLDGQDAGRLSVPQTTSYTYQYNQLLFKAEGLDDTTHFWRMQNGLGNKTTSVALLDYLMYTSLSHYVRSGFVPNFWRIGIDFLPHKSGKRLCNDSEVRHSWCLTGDTYHYHLCRRFYRHHRLRIVGFTLQSMPRTSAARGCEQGL</sequence>
<accession>A0A9P3G884</accession>
<dbReference type="Gene3D" id="2.60.120.260">
    <property type="entry name" value="Galactose-binding domain-like"/>
    <property type="match status" value="1"/>
</dbReference>
<dbReference type="EMBL" id="BPQB01000012">
    <property type="protein sequence ID" value="GJE89265.1"/>
    <property type="molecule type" value="Genomic_DNA"/>
</dbReference>